<accession>A0ABV9U0T0</accession>
<comment type="caution">
    <text evidence="8">The sequence shown here is derived from an EMBL/GenBank/DDBJ whole genome shotgun (WGS) entry which is preliminary data.</text>
</comment>
<protein>
    <recommendedName>
        <fullName evidence="1">non-specific serine/threonine protein kinase</fullName>
        <ecNumber evidence="1">2.7.11.1</ecNumber>
    </recommendedName>
</protein>
<dbReference type="EC" id="2.7.11.1" evidence="1"/>
<dbReference type="SUPFAM" id="SSF56112">
    <property type="entry name" value="Protein kinase-like (PK-like)"/>
    <property type="match status" value="1"/>
</dbReference>
<evidence type="ECO:0000313" key="9">
    <source>
        <dbReference type="Proteomes" id="UP001595872"/>
    </source>
</evidence>
<dbReference type="PANTHER" id="PTHR43289:SF6">
    <property type="entry name" value="SERINE_THREONINE-PROTEIN KINASE NEKL-3"/>
    <property type="match status" value="1"/>
</dbReference>
<dbReference type="PANTHER" id="PTHR43289">
    <property type="entry name" value="MITOGEN-ACTIVATED PROTEIN KINASE KINASE KINASE 20-RELATED"/>
    <property type="match status" value="1"/>
</dbReference>
<dbReference type="Gene3D" id="1.10.510.10">
    <property type="entry name" value="Transferase(Phosphotransferase) domain 1"/>
    <property type="match status" value="1"/>
</dbReference>
<dbReference type="PROSITE" id="PS50011">
    <property type="entry name" value="PROTEIN_KINASE_DOM"/>
    <property type="match status" value="1"/>
</dbReference>
<dbReference type="InterPro" id="IPR011009">
    <property type="entry name" value="Kinase-like_dom_sf"/>
</dbReference>
<dbReference type="RefSeq" id="WP_378257763.1">
    <property type="nucleotide sequence ID" value="NZ_JBHSIT010000006.1"/>
</dbReference>
<feature type="domain" description="Protein kinase" evidence="7">
    <location>
        <begin position="7"/>
        <end position="272"/>
    </location>
</feature>
<keyword evidence="5 8" id="KW-0418">Kinase</keyword>
<proteinExistence type="predicted"/>
<dbReference type="CDD" id="cd14014">
    <property type="entry name" value="STKc_PknB_like"/>
    <property type="match status" value="1"/>
</dbReference>
<evidence type="ECO:0000256" key="1">
    <source>
        <dbReference type="ARBA" id="ARBA00012513"/>
    </source>
</evidence>
<keyword evidence="3 8" id="KW-0808">Transferase</keyword>
<dbReference type="InterPro" id="IPR008266">
    <property type="entry name" value="Tyr_kinase_AS"/>
</dbReference>
<evidence type="ECO:0000313" key="8">
    <source>
        <dbReference type="EMBL" id="MFC4909882.1"/>
    </source>
</evidence>
<evidence type="ECO:0000256" key="4">
    <source>
        <dbReference type="ARBA" id="ARBA00022741"/>
    </source>
</evidence>
<dbReference type="Proteomes" id="UP001595872">
    <property type="component" value="Unassembled WGS sequence"/>
</dbReference>
<dbReference type="Pfam" id="PF00069">
    <property type="entry name" value="Pkinase"/>
    <property type="match status" value="1"/>
</dbReference>
<reference evidence="9" key="1">
    <citation type="journal article" date="2019" name="Int. J. Syst. Evol. Microbiol.">
        <title>The Global Catalogue of Microorganisms (GCM) 10K type strain sequencing project: providing services to taxonomists for standard genome sequencing and annotation.</title>
        <authorList>
            <consortium name="The Broad Institute Genomics Platform"/>
            <consortium name="The Broad Institute Genome Sequencing Center for Infectious Disease"/>
            <person name="Wu L."/>
            <person name="Ma J."/>
        </authorList>
    </citation>
    <scope>NUCLEOTIDE SEQUENCE [LARGE SCALE GENOMIC DNA]</scope>
    <source>
        <strain evidence="9">KLKA75</strain>
    </source>
</reference>
<keyword evidence="6" id="KW-0067">ATP-binding</keyword>
<evidence type="ECO:0000256" key="2">
    <source>
        <dbReference type="ARBA" id="ARBA00022527"/>
    </source>
</evidence>
<dbReference type="PROSITE" id="PS00109">
    <property type="entry name" value="PROTEIN_KINASE_TYR"/>
    <property type="match status" value="1"/>
</dbReference>
<gene>
    <name evidence="8" type="ORF">ACFPCY_21355</name>
</gene>
<organism evidence="8 9">
    <name type="scientific">Actinomadura gamaensis</name>
    <dbReference type="NCBI Taxonomy" id="1763541"/>
    <lineage>
        <taxon>Bacteria</taxon>
        <taxon>Bacillati</taxon>
        <taxon>Actinomycetota</taxon>
        <taxon>Actinomycetes</taxon>
        <taxon>Streptosporangiales</taxon>
        <taxon>Thermomonosporaceae</taxon>
        <taxon>Actinomadura</taxon>
    </lineage>
</organism>
<name>A0ABV9U0T0_9ACTN</name>
<keyword evidence="2" id="KW-0723">Serine/threonine-protein kinase</keyword>
<dbReference type="GO" id="GO:0004674">
    <property type="term" value="F:protein serine/threonine kinase activity"/>
    <property type="evidence" value="ECO:0007669"/>
    <property type="project" value="UniProtKB-EC"/>
</dbReference>
<evidence type="ECO:0000256" key="6">
    <source>
        <dbReference type="ARBA" id="ARBA00022840"/>
    </source>
</evidence>
<keyword evidence="4" id="KW-0547">Nucleotide-binding</keyword>
<sequence>MKLAGRYETEMPLAVGGMGEIWEATDLRLARSVAVKLIADWLHGDSERARRRFYREARVLARLHHQGVPALYDFGDEGGTLFMVMELVSEAVTLRDMIAERGTDLLPVPWVALIGAQLCAALSAAHQAGLVHRDLTPSNIVFGRDGTAHVLDFGVAAAMAGRPSDFSTITRPGEAPGSLFYTAPELDGYQHANVATDLYSVGCVLYELLAGHRVFVTDTVMDEAMRHQSDEEAPPLSRDDVPDDLEQLIYSLLSKNPDDRPASGAVVSRALLAHAKDFPPLPGFYEPLPDAPEHLYATALAALPK</sequence>
<evidence type="ECO:0000256" key="3">
    <source>
        <dbReference type="ARBA" id="ARBA00022679"/>
    </source>
</evidence>
<evidence type="ECO:0000256" key="5">
    <source>
        <dbReference type="ARBA" id="ARBA00022777"/>
    </source>
</evidence>
<dbReference type="Gene3D" id="3.30.200.20">
    <property type="entry name" value="Phosphorylase Kinase, domain 1"/>
    <property type="match status" value="1"/>
</dbReference>
<dbReference type="InterPro" id="IPR000719">
    <property type="entry name" value="Prot_kinase_dom"/>
</dbReference>
<evidence type="ECO:0000259" key="7">
    <source>
        <dbReference type="PROSITE" id="PS50011"/>
    </source>
</evidence>
<dbReference type="EMBL" id="JBHSIT010000006">
    <property type="protein sequence ID" value="MFC4909882.1"/>
    <property type="molecule type" value="Genomic_DNA"/>
</dbReference>
<keyword evidence="9" id="KW-1185">Reference proteome</keyword>